<comment type="caution">
    <text evidence="2">The sequence shown here is derived from an EMBL/GenBank/DDBJ whole genome shotgun (WGS) entry which is preliminary data.</text>
</comment>
<dbReference type="AlphaFoldDB" id="A0A0C9LZL9"/>
<dbReference type="Proteomes" id="UP000032025">
    <property type="component" value="Unassembled WGS sequence"/>
</dbReference>
<reference evidence="2 3" key="1">
    <citation type="submission" date="2014-08" db="EMBL/GenBank/DDBJ databases">
        <title>Whole genome shotgun sequence of Sphingomonas paucimobilis NBRC 13935.</title>
        <authorList>
            <person name="Hosoyama A."/>
            <person name="Hashimoto M."/>
            <person name="Hosoyama Y."/>
            <person name="Noguchi M."/>
            <person name="Uohara A."/>
            <person name="Ohji S."/>
            <person name="Katano-Makiyama Y."/>
            <person name="Ichikawa N."/>
            <person name="Kimura A."/>
            <person name="Yamazoe A."/>
            <person name="Fujita N."/>
        </authorList>
    </citation>
    <scope>NUCLEOTIDE SEQUENCE [LARGE SCALE GENOMIC DNA]</scope>
    <source>
        <strain evidence="2 3">NBRC 13935</strain>
    </source>
</reference>
<keyword evidence="1" id="KW-0732">Signal</keyword>
<dbReference type="InterPro" id="IPR046732">
    <property type="entry name" value="DUF6624"/>
</dbReference>
<gene>
    <name evidence="2" type="ORF">SP6_04_00890</name>
</gene>
<dbReference type="Pfam" id="PF20329">
    <property type="entry name" value="DUF6624"/>
    <property type="match status" value="1"/>
</dbReference>
<proteinExistence type="predicted"/>
<keyword evidence="3" id="KW-1185">Reference proteome</keyword>
<name>A0A0C9LZL9_SPHPI</name>
<evidence type="ECO:0000313" key="3">
    <source>
        <dbReference type="Proteomes" id="UP000032025"/>
    </source>
</evidence>
<protein>
    <submittedName>
        <fullName evidence="2">DNA, contig: SP604</fullName>
    </submittedName>
</protein>
<feature type="signal peptide" evidence="1">
    <location>
        <begin position="1"/>
        <end position="19"/>
    </location>
</feature>
<accession>A0A0C9LZL9</accession>
<sequence length="191" mass="21217">MRRAWLMGLGLAALTPVHAQAVKETDNREMTAMFDADQATRQSIDPAKPIDMTQVRRMIAEDAARRMAARAMLAEGRLKTAEDYYHAAFIFQHGQDAADYLLAHSLAMAAVARGKAEANWIAAATLDRYLMKIGQPQIYGTQYTRSKERGATMDPYDRALIPDSLRKALGVPVQPEQDKKLEAMKTAVPKP</sequence>
<feature type="chain" id="PRO_5002199454" evidence="1">
    <location>
        <begin position="20"/>
        <end position="191"/>
    </location>
</feature>
<dbReference type="EMBL" id="BBJS01000004">
    <property type="protein sequence ID" value="GAN12165.1"/>
    <property type="molecule type" value="Genomic_DNA"/>
</dbReference>
<organism evidence="2 3">
    <name type="scientific">Sphingomonas paucimobilis NBRC 13935</name>
    <dbReference type="NCBI Taxonomy" id="1219050"/>
    <lineage>
        <taxon>Bacteria</taxon>
        <taxon>Pseudomonadati</taxon>
        <taxon>Pseudomonadota</taxon>
        <taxon>Alphaproteobacteria</taxon>
        <taxon>Sphingomonadales</taxon>
        <taxon>Sphingomonadaceae</taxon>
        <taxon>Sphingomonas</taxon>
    </lineage>
</organism>
<evidence type="ECO:0000313" key="2">
    <source>
        <dbReference type="EMBL" id="GAN12165.1"/>
    </source>
</evidence>
<evidence type="ECO:0000256" key="1">
    <source>
        <dbReference type="SAM" id="SignalP"/>
    </source>
</evidence>